<name>A0A927FGL1_9BURK</name>
<keyword evidence="2" id="KW-1185">Reference proteome</keyword>
<sequence length="103" mass="11659">MLAGCQTLPGNLPAHEYEPFKPLPAEKRLMNEVRIRWEVREDVAQVCAKAIQMGKEQAYITPPVACAVWDVPKQECTVITGPKPTHVALGHEVRHCFEGRFHR</sequence>
<evidence type="ECO:0000313" key="1">
    <source>
        <dbReference type="EMBL" id="MBD8051044.1"/>
    </source>
</evidence>
<dbReference type="Proteomes" id="UP000647424">
    <property type="component" value="Unassembled WGS sequence"/>
</dbReference>
<reference evidence="1" key="1">
    <citation type="submission" date="2020-09" db="EMBL/GenBank/DDBJ databases">
        <title>Genome seq and assembly of Limnohabitants sp.</title>
        <authorList>
            <person name="Chhetri G."/>
        </authorList>
    </citation>
    <scope>NUCLEOTIDE SEQUENCE</scope>
    <source>
        <strain evidence="1">JUR4</strain>
    </source>
</reference>
<protein>
    <submittedName>
        <fullName evidence="1">Uncharacterized protein</fullName>
    </submittedName>
</protein>
<proteinExistence type="predicted"/>
<accession>A0A927FGL1</accession>
<dbReference type="EMBL" id="JACYFT010000002">
    <property type="protein sequence ID" value="MBD8051044.1"/>
    <property type="molecule type" value="Genomic_DNA"/>
</dbReference>
<comment type="caution">
    <text evidence="1">The sequence shown here is derived from an EMBL/GenBank/DDBJ whole genome shotgun (WGS) entry which is preliminary data.</text>
</comment>
<dbReference type="AlphaFoldDB" id="A0A927FGL1"/>
<evidence type="ECO:0000313" key="2">
    <source>
        <dbReference type="Proteomes" id="UP000647424"/>
    </source>
</evidence>
<gene>
    <name evidence="1" type="ORF">IC609_10840</name>
</gene>
<organism evidence="1 2">
    <name type="scientific">Limnohabitans radicicola</name>
    <dbReference type="NCBI Taxonomy" id="2771427"/>
    <lineage>
        <taxon>Bacteria</taxon>
        <taxon>Pseudomonadati</taxon>
        <taxon>Pseudomonadota</taxon>
        <taxon>Betaproteobacteria</taxon>
        <taxon>Burkholderiales</taxon>
        <taxon>Comamonadaceae</taxon>
        <taxon>Limnohabitans</taxon>
    </lineage>
</organism>